<dbReference type="InterPro" id="IPR037171">
    <property type="entry name" value="NagB/RpiA_transferase-like"/>
</dbReference>
<accession>A0A517ZRD9</accession>
<protein>
    <submittedName>
        <fullName evidence="1">Glutaconate CoA-transferase subunit A</fullName>
        <ecNumber evidence="1">2.8.3.12</ecNumber>
    </submittedName>
</protein>
<dbReference type="PANTHER" id="PTHR43293:SF3">
    <property type="entry name" value="CHOLESTEROL RING-CLEAVING HYDROLASE IPDB SUBUNIT"/>
    <property type="match status" value="1"/>
</dbReference>
<evidence type="ECO:0000313" key="2">
    <source>
        <dbReference type="Proteomes" id="UP000319383"/>
    </source>
</evidence>
<dbReference type="Gene3D" id="3.40.1080.10">
    <property type="entry name" value="Glutaconate Coenzyme A-transferase"/>
    <property type="match status" value="1"/>
</dbReference>
<dbReference type="KEGG" id="sdyn:Mal52_35370"/>
<dbReference type="PANTHER" id="PTHR43293">
    <property type="entry name" value="ACETATE COA-TRANSFERASE YDIF"/>
    <property type="match status" value="1"/>
</dbReference>
<dbReference type="Proteomes" id="UP000319383">
    <property type="component" value="Chromosome"/>
</dbReference>
<dbReference type="SUPFAM" id="SSF100950">
    <property type="entry name" value="NagB/RpiA/CoA transferase-like"/>
    <property type="match status" value="1"/>
</dbReference>
<name>A0A517ZRD9_9PLAN</name>
<gene>
    <name evidence="1" type="primary">gctA</name>
    <name evidence="1" type="ORF">Mal52_35370</name>
</gene>
<keyword evidence="2" id="KW-1185">Reference proteome</keyword>
<dbReference type="RefSeq" id="WP_145377375.1">
    <property type="nucleotide sequence ID" value="NZ_CP036276.1"/>
</dbReference>
<keyword evidence="1" id="KW-0808">Transferase</keyword>
<dbReference type="GO" id="GO:0018730">
    <property type="term" value="F:glutaconate CoA-transferase activity"/>
    <property type="evidence" value="ECO:0007669"/>
    <property type="project" value="UniProtKB-EC"/>
</dbReference>
<proteinExistence type="predicted"/>
<dbReference type="Pfam" id="PF01144">
    <property type="entry name" value="CoA_trans"/>
    <property type="match status" value="1"/>
</dbReference>
<dbReference type="InterPro" id="IPR004165">
    <property type="entry name" value="CoA_trans_fam_I"/>
</dbReference>
<dbReference type="Gene3D" id="3.30.30.40">
    <property type="match status" value="1"/>
</dbReference>
<evidence type="ECO:0000313" key="1">
    <source>
        <dbReference type="EMBL" id="QDU45049.1"/>
    </source>
</evidence>
<sequence length="336" mass="37440">MTPTDPLPRGNGPLFLDCDPDAARDAFAEKSKQLQSKVMTVPEAVRQFVNDGDYLAAGGFGGDRIATALLHEIVRQQKQGLGLAGHTATHDFQILCAGNQTGRGQLLSRVDAAYIVGLEARGLSPHARRVVESGEVQLCEWTNYTLALRFQAAAMGLPYLPARSMLGTDTFQQSAAQTVICPFTGKKLAAIPALWPDVAVIHVHEADCYGNCRIRGTSVTDYHLARAAKKLIISCERLIDTEEIRRDPTATMIPFYCVDAVCEVPYGSFPANMPYEYFSDETHLCEWLTTERDPVQYKKYLHHYIFDVADFHEYLLRCGGLPRLQELRRQELFPAD</sequence>
<dbReference type="EMBL" id="CP036276">
    <property type="protein sequence ID" value="QDU45049.1"/>
    <property type="molecule type" value="Genomic_DNA"/>
</dbReference>
<reference evidence="1 2" key="1">
    <citation type="submission" date="2019-02" db="EMBL/GenBank/DDBJ databases">
        <title>Deep-cultivation of Planctomycetes and their phenomic and genomic characterization uncovers novel biology.</title>
        <authorList>
            <person name="Wiegand S."/>
            <person name="Jogler M."/>
            <person name="Boedeker C."/>
            <person name="Pinto D."/>
            <person name="Vollmers J."/>
            <person name="Rivas-Marin E."/>
            <person name="Kohn T."/>
            <person name="Peeters S.H."/>
            <person name="Heuer A."/>
            <person name="Rast P."/>
            <person name="Oberbeckmann S."/>
            <person name="Bunk B."/>
            <person name="Jeske O."/>
            <person name="Meyerdierks A."/>
            <person name="Storesund J.E."/>
            <person name="Kallscheuer N."/>
            <person name="Luecker S."/>
            <person name="Lage O.M."/>
            <person name="Pohl T."/>
            <person name="Merkel B.J."/>
            <person name="Hornburger P."/>
            <person name="Mueller R.-W."/>
            <person name="Bruemmer F."/>
            <person name="Labrenz M."/>
            <person name="Spormann A.M."/>
            <person name="Op den Camp H."/>
            <person name="Overmann J."/>
            <person name="Amann R."/>
            <person name="Jetten M.S.M."/>
            <person name="Mascher T."/>
            <person name="Medema M.H."/>
            <person name="Devos D.P."/>
            <person name="Kaster A.-K."/>
            <person name="Ovreas L."/>
            <person name="Rohde M."/>
            <person name="Galperin M.Y."/>
            <person name="Jogler C."/>
        </authorList>
    </citation>
    <scope>NUCLEOTIDE SEQUENCE [LARGE SCALE GENOMIC DNA]</scope>
    <source>
        <strain evidence="1 2">Mal52</strain>
    </source>
</reference>
<dbReference type="EC" id="2.8.3.12" evidence="1"/>
<dbReference type="AlphaFoldDB" id="A0A517ZRD9"/>
<organism evidence="1 2">
    <name type="scientific">Symmachiella dynata</name>
    <dbReference type="NCBI Taxonomy" id="2527995"/>
    <lineage>
        <taxon>Bacteria</taxon>
        <taxon>Pseudomonadati</taxon>
        <taxon>Planctomycetota</taxon>
        <taxon>Planctomycetia</taxon>
        <taxon>Planctomycetales</taxon>
        <taxon>Planctomycetaceae</taxon>
        <taxon>Symmachiella</taxon>
    </lineage>
</organism>
<dbReference type="SMART" id="SM00882">
    <property type="entry name" value="CoA_trans"/>
    <property type="match status" value="1"/>
</dbReference>